<comment type="caution">
    <text evidence="1">The sequence shown here is derived from an EMBL/GenBank/DDBJ whole genome shotgun (WGS) entry which is preliminary data.</text>
</comment>
<keyword evidence="2" id="KW-1185">Reference proteome</keyword>
<dbReference type="Proteomes" id="UP000262379">
    <property type="component" value="Unassembled WGS sequence"/>
</dbReference>
<sequence>MSSSPDITYARLSSDSAARAKAGRLARRIDGPVDIAIAGAADWNDRYVTTASPSEYHSTGYRFERLA</sequence>
<reference evidence="2" key="1">
    <citation type="submission" date="2018-08" db="EMBL/GenBank/DDBJ databases">
        <authorList>
            <person name="Im W.T."/>
        </authorList>
    </citation>
    <scope>NUCLEOTIDE SEQUENCE [LARGE SCALE GENOMIC DNA]</scope>
    <source>
        <strain evidence="2">LA-28</strain>
    </source>
</reference>
<organism evidence="1 2">
    <name type="scientific">Mesorhizobium denitrificans</name>
    <dbReference type="NCBI Taxonomy" id="2294114"/>
    <lineage>
        <taxon>Bacteria</taxon>
        <taxon>Pseudomonadati</taxon>
        <taxon>Pseudomonadota</taxon>
        <taxon>Alphaproteobacteria</taxon>
        <taxon>Hyphomicrobiales</taxon>
        <taxon>Phyllobacteriaceae</taxon>
        <taxon>Mesorhizobium</taxon>
    </lineage>
</organism>
<accession>A0A371X6L0</accession>
<dbReference type="EMBL" id="QURN01000019">
    <property type="protein sequence ID" value="RFC64674.1"/>
    <property type="molecule type" value="Genomic_DNA"/>
</dbReference>
<protein>
    <submittedName>
        <fullName evidence="1">Uncharacterized protein</fullName>
    </submittedName>
</protein>
<proteinExistence type="predicted"/>
<evidence type="ECO:0000313" key="1">
    <source>
        <dbReference type="EMBL" id="RFC64674.1"/>
    </source>
</evidence>
<dbReference type="AlphaFoldDB" id="A0A371X6L0"/>
<name>A0A371X6L0_9HYPH</name>
<evidence type="ECO:0000313" key="2">
    <source>
        <dbReference type="Proteomes" id="UP000262379"/>
    </source>
</evidence>
<gene>
    <name evidence="1" type="ORF">DY251_19205</name>
</gene>